<keyword evidence="1" id="KW-0732">Signal</keyword>
<evidence type="ECO:0000313" key="2">
    <source>
        <dbReference type="EMBL" id="RZS91843.1"/>
    </source>
</evidence>
<evidence type="ECO:0000313" key="3">
    <source>
        <dbReference type="Proteomes" id="UP000293638"/>
    </source>
</evidence>
<dbReference type="AlphaFoldDB" id="A0A4Q7NWX6"/>
<dbReference type="PROSITE" id="PS51318">
    <property type="entry name" value="TAT"/>
    <property type="match status" value="1"/>
</dbReference>
<evidence type="ECO:0000256" key="1">
    <source>
        <dbReference type="SAM" id="SignalP"/>
    </source>
</evidence>
<sequence>MRLHRRPAARLAAAALVALVTAPLAPVPATAAVSRPAPHAEALVLDPAAGGDTTAPRVAASTRGVWPAGTYAVVVARGTFGRWAAANWRRGVRCGHPEPSAIYPSTLLPTAVYHEQGYVGQDPEVLFAEPNACIASEGALPRPVDHFRIDAGSGSVHPAAVGGPYTAPRADHTYAYVVRGQGARLHFRIADDFALDNYGLLSILVRPAVRSDCAGAGWQAFGGAFADRNACAAALPGVAAARLPGPTLVVTGVPHAVRAGATAAFAARVSGAAGPVTTARVALWVQAVGGSWRRAATLRPSASGIVLASVRPRVSARYQFRLVGSTVSTRPLLLQVRG</sequence>
<dbReference type="RefSeq" id="WP_130491863.1">
    <property type="nucleotide sequence ID" value="NZ_SGXD01000001.1"/>
</dbReference>
<proteinExistence type="predicted"/>
<comment type="caution">
    <text evidence="2">The sequence shown here is derived from an EMBL/GenBank/DDBJ whole genome shotgun (WGS) entry which is preliminary data.</text>
</comment>
<name>A0A4Q7NWX6_9ACTN</name>
<dbReference type="Proteomes" id="UP000293638">
    <property type="component" value="Unassembled WGS sequence"/>
</dbReference>
<organism evidence="2 3">
    <name type="scientific">Motilibacter rhizosphaerae</name>
    <dbReference type="NCBI Taxonomy" id="598652"/>
    <lineage>
        <taxon>Bacteria</taxon>
        <taxon>Bacillati</taxon>
        <taxon>Actinomycetota</taxon>
        <taxon>Actinomycetes</taxon>
        <taxon>Motilibacterales</taxon>
        <taxon>Motilibacteraceae</taxon>
        <taxon>Motilibacter</taxon>
    </lineage>
</organism>
<feature type="chain" id="PRO_5021005048" evidence="1">
    <location>
        <begin position="32"/>
        <end position="338"/>
    </location>
</feature>
<feature type="signal peptide" evidence="1">
    <location>
        <begin position="1"/>
        <end position="31"/>
    </location>
</feature>
<protein>
    <submittedName>
        <fullName evidence="2">Uncharacterized protein</fullName>
    </submittedName>
</protein>
<accession>A0A4Q7NWX6</accession>
<dbReference type="InterPro" id="IPR006311">
    <property type="entry name" value="TAT_signal"/>
</dbReference>
<dbReference type="EMBL" id="SGXD01000001">
    <property type="protein sequence ID" value="RZS91843.1"/>
    <property type="molecule type" value="Genomic_DNA"/>
</dbReference>
<keyword evidence="3" id="KW-1185">Reference proteome</keyword>
<gene>
    <name evidence="2" type="ORF">EV189_1095</name>
</gene>
<dbReference type="OrthoDB" id="5491496at2"/>
<reference evidence="2 3" key="1">
    <citation type="submission" date="2019-02" db="EMBL/GenBank/DDBJ databases">
        <title>Genomic Encyclopedia of Type Strains, Phase IV (KMG-IV): sequencing the most valuable type-strain genomes for metagenomic binning, comparative biology and taxonomic classification.</title>
        <authorList>
            <person name="Goeker M."/>
        </authorList>
    </citation>
    <scope>NUCLEOTIDE SEQUENCE [LARGE SCALE GENOMIC DNA]</scope>
    <source>
        <strain evidence="2 3">DSM 45622</strain>
    </source>
</reference>